<accession>A0A517IC98</accession>
<sequence>MTKLFGTGHLKEDKGDIVMMTRKDCIRELSVLYEGELSNPFPYEDTKKMEKEWGEHFSALQEEHCFNADFSYYCSVIAGTISYIVKGKAMNIPKGQIDYIRKSFFEAFPQYCFVKESLDKYPKLFNEYMSYEQARKLVLDFLNSE</sequence>
<dbReference type="Proteomes" id="UP000317713">
    <property type="component" value="Chromosome"/>
</dbReference>
<proteinExistence type="predicted"/>
<organism evidence="1 2">
    <name type="scientific">Brevibacillus brevis</name>
    <name type="common">Bacillus brevis</name>
    <dbReference type="NCBI Taxonomy" id="1393"/>
    <lineage>
        <taxon>Bacteria</taxon>
        <taxon>Bacillati</taxon>
        <taxon>Bacillota</taxon>
        <taxon>Bacilli</taxon>
        <taxon>Bacillales</taxon>
        <taxon>Paenibacillaceae</taxon>
        <taxon>Brevibacillus</taxon>
    </lineage>
</organism>
<protein>
    <recommendedName>
        <fullName evidence="3">YxiJ-like family protein</fullName>
    </recommendedName>
</protein>
<evidence type="ECO:0000313" key="1">
    <source>
        <dbReference type="EMBL" id="QDS36503.1"/>
    </source>
</evidence>
<name>A0A517IC98_BREBE</name>
<dbReference type="Pfam" id="PF14176">
    <property type="entry name" value="YxiJ"/>
    <property type="match status" value="1"/>
</dbReference>
<gene>
    <name evidence="1" type="ORF">FPS98_22280</name>
</gene>
<dbReference type="EMBL" id="CP042161">
    <property type="protein sequence ID" value="QDS36503.1"/>
    <property type="molecule type" value="Genomic_DNA"/>
</dbReference>
<evidence type="ECO:0000313" key="2">
    <source>
        <dbReference type="Proteomes" id="UP000317713"/>
    </source>
</evidence>
<dbReference type="InterPro" id="IPR025551">
    <property type="entry name" value="WapI/YxiJ-like"/>
</dbReference>
<dbReference type="AlphaFoldDB" id="A0A517IC98"/>
<reference evidence="1 2" key="1">
    <citation type="submission" date="2019-07" db="EMBL/GenBank/DDBJ databases">
        <title>Characterization of Brevibacillus brevis HK544, as a potential biocontrol agent.</title>
        <authorList>
            <person name="Kim H."/>
        </authorList>
    </citation>
    <scope>NUCLEOTIDE SEQUENCE [LARGE SCALE GENOMIC DNA]</scope>
    <source>
        <strain evidence="1 2">HK544</strain>
    </source>
</reference>
<evidence type="ECO:0008006" key="3">
    <source>
        <dbReference type="Google" id="ProtNLM"/>
    </source>
</evidence>